<evidence type="ECO:0000313" key="9">
    <source>
        <dbReference type="EMBL" id="KAJ2006058.1"/>
    </source>
</evidence>
<evidence type="ECO:0000256" key="5">
    <source>
        <dbReference type="ARBA" id="ARBA00022857"/>
    </source>
</evidence>
<evidence type="ECO:0000259" key="8">
    <source>
        <dbReference type="PROSITE" id="PS51330"/>
    </source>
</evidence>
<dbReference type="GO" id="GO:0046655">
    <property type="term" value="P:folic acid metabolic process"/>
    <property type="evidence" value="ECO:0007669"/>
    <property type="project" value="TreeGrafter"/>
</dbReference>
<keyword evidence="4" id="KW-0554">One-carbon metabolism</keyword>
<dbReference type="GO" id="GO:0046452">
    <property type="term" value="P:dihydrofolate metabolic process"/>
    <property type="evidence" value="ECO:0007669"/>
    <property type="project" value="TreeGrafter"/>
</dbReference>
<dbReference type="InterPro" id="IPR017925">
    <property type="entry name" value="DHFR_CS"/>
</dbReference>
<comment type="caution">
    <text evidence="9">The sequence shown here is derived from an EMBL/GenBank/DDBJ whole genome shotgun (WGS) entry which is preliminary data.</text>
</comment>
<dbReference type="InterPro" id="IPR024072">
    <property type="entry name" value="DHFR-like_dom_sf"/>
</dbReference>
<dbReference type="GO" id="GO:0004146">
    <property type="term" value="F:dihydrofolate reductase activity"/>
    <property type="evidence" value="ECO:0007669"/>
    <property type="project" value="UniProtKB-EC"/>
</dbReference>
<dbReference type="GO" id="GO:0046654">
    <property type="term" value="P:tetrahydrofolate biosynthetic process"/>
    <property type="evidence" value="ECO:0007669"/>
    <property type="project" value="InterPro"/>
</dbReference>
<dbReference type="GO" id="GO:0050661">
    <property type="term" value="F:NADP binding"/>
    <property type="evidence" value="ECO:0007669"/>
    <property type="project" value="InterPro"/>
</dbReference>
<evidence type="ECO:0000256" key="4">
    <source>
        <dbReference type="ARBA" id="ARBA00022563"/>
    </source>
</evidence>
<dbReference type="EC" id="1.5.1.3" evidence="2"/>
<feature type="domain" description="DHFR" evidence="8">
    <location>
        <begin position="5"/>
        <end position="210"/>
    </location>
</feature>
<dbReference type="InterPro" id="IPR012259">
    <property type="entry name" value="DHFR"/>
</dbReference>
<dbReference type="InterPro" id="IPR001796">
    <property type="entry name" value="DHFR_dom"/>
</dbReference>
<evidence type="ECO:0000256" key="3">
    <source>
        <dbReference type="ARBA" id="ARBA00018886"/>
    </source>
</evidence>
<dbReference type="OrthoDB" id="414698at2759"/>
<organism evidence="9 10">
    <name type="scientific">Coemansia thaxteri</name>
    <dbReference type="NCBI Taxonomy" id="2663907"/>
    <lineage>
        <taxon>Eukaryota</taxon>
        <taxon>Fungi</taxon>
        <taxon>Fungi incertae sedis</taxon>
        <taxon>Zoopagomycota</taxon>
        <taxon>Kickxellomycotina</taxon>
        <taxon>Kickxellomycetes</taxon>
        <taxon>Kickxellales</taxon>
        <taxon>Kickxellaceae</taxon>
        <taxon>Coemansia</taxon>
    </lineage>
</organism>
<dbReference type="Proteomes" id="UP001150907">
    <property type="component" value="Unassembled WGS sequence"/>
</dbReference>
<dbReference type="PANTHER" id="PTHR48069">
    <property type="entry name" value="DIHYDROFOLATE REDUCTASE"/>
    <property type="match status" value="1"/>
</dbReference>
<protein>
    <recommendedName>
        <fullName evidence="3">Dihydrofolate reductase</fullName>
        <ecNumber evidence="2">1.5.1.3</ecNumber>
    </recommendedName>
</protein>
<evidence type="ECO:0000256" key="2">
    <source>
        <dbReference type="ARBA" id="ARBA00012856"/>
    </source>
</evidence>
<evidence type="ECO:0000256" key="7">
    <source>
        <dbReference type="RuleBase" id="RU004474"/>
    </source>
</evidence>
<dbReference type="PRINTS" id="PR00070">
    <property type="entry name" value="DHFR"/>
</dbReference>
<reference evidence="9" key="1">
    <citation type="submission" date="2022-07" db="EMBL/GenBank/DDBJ databases">
        <title>Phylogenomic reconstructions and comparative analyses of Kickxellomycotina fungi.</title>
        <authorList>
            <person name="Reynolds N.K."/>
            <person name="Stajich J.E."/>
            <person name="Barry K."/>
            <person name="Grigoriev I.V."/>
            <person name="Crous P."/>
            <person name="Smith M.E."/>
        </authorList>
    </citation>
    <scope>NUCLEOTIDE SEQUENCE</scope>
    <source>
        <strain evidence="9">IMI 214461</strain>
    </source>
</reference>
<accession>A0A9W8EJ59</accession>
<dbReference type="SUPFAM" id="SSF53597">
    <property type="entry name" value="Dihydrofolate reductase-like"/>
    <property type="match status" value="1"/>
</dbReference>
<dbReference type="AlphaFoldDB" id="A0A9W8EJ59"/>
<keyword evidence="6 9" id="KW-0560">Oxidoreductase</keyword>
<dbReference type="PROSITE" id="PS51330">
    <property type="entry name" value="DHFR_2"/>
    <property type="match status" value="1"/>
</dbReference>
<dbReference type="PANTHER" id="PTHR48069:SF3">
    <property type="entry name" value="DIHYDROFOLATE REDUCTASE"/>
    <property type="match status" value="1"/>
</dbReference>
<dbReference type="CDD" id="cd00209">
    <property type="entry name" value="DHFR"/>
    <property type="match status" value="1"/>
</dbReference>
<dbReference type="PROSITE" id="PS00075">
    <property type="entry name" value="DHFR_1"/>
    <property type="match status" value="1"/>
</dbReference>
<proteinExistence type="inferred from homology"/>
<dbReference type="GO" id="GO:0006730">
    <property type="term" value="P:one-carbon metabolic process"/>
    <property type="evidence" value="ECO:0007669"/>
    <property type="project" value="UniProtKB-KW"/>
</dbReference>
<comment type="pathway">
    <text evidence="1">Cofactor biosynthesis; tetrahydrofolate biosynthesis; 5,6,7,8-tetrahydrofolate from 7,8-dihydrofolate: step 1/1.</text>
</comment>
<keyword evidence="5" id="KW-0521">NADP</keyword>
<evidence type="ECO:0000256" key="6">
    <source>
        <dbReference type="ARBA" id="ARBA00023002"/>
    </source>
</evidence>
<dbReference type="EMBL" id="JANBQF010000074">
    <property type="protein sequence ID" value="KAJ2006058.1"/>
    <property type="molecule type" value="Genomic_DNA"/>
</dbReference>
<dbReference type="Gene3D" id="3.40.430.10">
    <property type="entry name" value="Dihydrofolate Reductase, subunit A"/>
    <property type="match status" value="1"/>
</dbReference>
<keyword evidence="10" id="KW-1185">Reference proteome</keyword>
<sequence>MSAKPLTLIVAAAALNNGIGRNNDLPWRIRKDMAFFNKVSTAIASPTTDSAAPVLMNACIMGRRTWESIPKSHRPLDRRYNIIVTSSKDLIPADLPFCATASSFARALDHIDALSAQPNPSARIDRVFVVGGSSIYQEALLAPGHHVQIFLTRVQFPLADTCDTFFPHMDTSRFALQPHERLVDAATFDVPAGVQTSESGLQYEFLLYEATN</sequence>
<evidence type="ECO:0000256" key="1">
    <source>
        <dbReference type="ARBA" id="ARBA00004903"/>
    </source>
</evidence>
<name>A0A9W8EJ59_9FUNG</name>
<gene>
    <name evidence="9" type="primary">DFR1</name>
    <name evidence="9" type="ORF">H4R26_001599</name>
</gene>
<dbReference type="Pfam" id="PF00186">
    <property type="entry name" value="DHFR_1"/>
    <property type="match status" value="1"/>
</dbReference>
<evidence type="ECO:0000313" key="10">
    <source>
        <dbReference type="Proteomes" id="UP001150907"/>
    </source>
</evidence>
<dbReference type="GO" id="GO:0005739">
    <property type="term" value="C:mitochondrion"/>
    <property type="evidence" value="ECO:0007669"/>
    <property type="project" value="TreeGrafter"/>
</dbReference>
<comment type="similarity">
    <text evidence="7">Belongs to the dihydrofolate reductase family.</text>
</comment>